<dbReference type="AlphaFoldDB" id="A0A2S2E0G3"/>
<sequence length="540" mass="59026">MKRTLHRLSKWSLVVGGWAFLSACGGGNSQPTSPNRMVNQPDNGYVAGVYQDREELRHLCEAPRSGSDPTTGEVFPDQPGSSTDEKLWLRSWSHDTYLWYDELDDIDPAGYGVIEYFELLRTDALTPSGVPKDNFHFTQDTEEYNRQTQGGVSYSYGIEWKFGKLTSPGRELHIAYIESGSPAAQTELMRGARVLEIDGIDFVDDNTQAGVDAINAAIFPDSIGESHTFLFRLRDGSEQEVTLTATEVATQAVNQAKVLDTQAGKLGYLQFNTHIVAAQDQLIEAMEQFDTANVTDLVVDLRYNGGGLLAIASQLGYMVAGADMIQGQVFEQIMFNDKYPNTNPITGNTLQPTPFYDSVIDYDQSQLTDTPLPSLNLSRVFVLTTDSTCSASEAFINGLRGIGVEVVQIGDKTCGKPYGFYPTDNCGTTYFTIQFKGVNAQGFGEYADGFTPNPSPSLQTQIKGCPLGDDLSQDLGHTSEALLSGAITYLETGACPEPEPSVASMTEKAGALEEGLAIRARDPRRQAVIQENRLNQPISR</sequence>
<keyword evidence="2" id="KW-0732">Signal</keyword>
<dbReference type="Gene3D" id="3.90.226.10">
    <property type="entry name" value="2-enoyl-CoA Hydratase, Chain A, domain 1"/>
    <property type="match status" value="1"/>
</dbReference>
<evidence type="ECO:0000313" key="5">
    <source>
        <dbReference type="Proteomes" id="UP000245728"/>
    </source>
</evidence>
<feature type="signal peptide" evidence="2">
    <location>
        <begin position="1"/>
        <end position="23"/>
    </location>
</feature>
<evidence type="ECO:0000313" key="4">
    <source>
        <dbReference type="EMBL" id="AWL11089.1"/>
    </source>
</evidence>
<dbReference type="Gene3D" id="2.30.42.10">
    <property type="match status" value="1"/>
</dbReference>
<gene>
    <name evidence="4" type="ORF">HMF8227_00593</name>
</gene>
<dbReference type="SUPFAM" id="SSF50156">
    <property type="entry name" value="PDZ domain-like"/>
    <property type="match status" value="1"/>
</dbReference>
<dbReference type="Proteomes" id="UP000245728">
    <property type="component" value="Chromosome"/>
</dbReference>
<dbReference type="InterPro" id="IPR036034">
    <property type="entry name" value="PDZ_sf"/>
</dbReference>
<evidence type="ECO:0000259" key="3">
    <source>
        <dbReference type="Pfam" id="PF03572"/>
    </source>
</evidence>
<dbReference type="CDD" id="cd07561">
    <property type="entry name" value="Peptidase_S41_CPP_like"/>
    <property type="match status" value="1"/>
</dbReference>
<dbReference type="SUPFAM" id="SSF52096">
    <property type="entry name" value="ClpP/crotonase"/>
    <property type="match status" value="1"/>
</dbReference>
<dbReference type="KEGG" id="salh:HMF8227_00593"/>
<feature type="region of interest" description="Disordered" evidence="1">
    <location>
        <begin position="62"/>
        <end position="84"/>
    </location>
</feature>
<dbReference type="PROSITE" id="PS51257">
    <property type="entry name" value="PROKAR_LIPOPROTEIN"/>
    <property type="match status" value="1"/>
</dbReference>
<protein>
    <recommendedName>
        <fullName evidence="3">Tail specific protease domain-containing protein</fullName>
    </recommendedName>
</protein>
<dbReference type="PANTHER" id="PTHR32060:SF30">
    <property type="entry name" value="CARBOXY-TERMINAL PROCESSING PROTEASE CTPA"/>
    <property type="match status" value="1"/>
</dbReference>
<evidence type="ECO:0000256" key="2">
    <source>
        <dbReference type="SAM" id="SignalP"/>
    </source>
</evidence>
<dbReference type="Pfam" id="PF03572">
    <property type="entry name" value="Peptidase_S41"/>
    <property type="match status" value="1"/>
</dbReference>
<dbReference type="InterPro" id="IPR005151">
    <property type="entry name" value="Tail-specific_protease"/>
</dbReference>
<proteinExistence type="predicted"/>
<dbReference type="PANTHER" id="PTHR32060">
    <property type="entry name" value="TAIL-SPECIFIC PROTEASE"/>
    <property type="match status" value="1"/>
</dbReference>
<dbReference type="EMBL" id="CP029347">
    <property type="protein sequence ID" value="AWL11089.1"/>
    <property type="molecule type" value="Genomic_DNA"/>
</dbReference>
<dbReference type="InterPro" id="IPR029045">
    <property type="entry name" value="ClpP/crotonase-like_dom_sf"/>
</dbReference>
<dbReference type="RefSeq" id="WP_109338759.1">
    <property type="nucleotide sequence ID" value="NZ_CP029347.1"/>
</dbReference>
<accession>A0A2S2E0G3</accession>
<feature type="chain" id="PRO_5015459362" description="Tail specific protease domain-containing protein" evidence="2">
    <location>
        <begin position="24"/>
        <end position="540"/>
    </location>
</feature>
<dbReference type="OrthoDB" id="7168509at2"/>
<reference evidence="4 5" key="1">
    <citation type="submission" date="2018-05" db="EMBL/GenBank/DDBJ databases">
        <title>Salinimonas sp. HMF8227 Genome sequencing and assembly.</title>
        <authorList>
            <person name="Kang H."/>
            <person name="Kang J."/>
            <person name="Cha I."/>
            <person name="Kim H."/>
            <person name="Joh K."/>
        </authorList>
    </citation>
    <scope>NUCLEOTIDE SEQUENCE [LARGE SCALE GENOMIC DNA]</scope>
    <source>
        <strain evidence="4 5">HMF8227</strain>
    </source>
</reference>
<dbReference type="Gene3D" id="3.30.750.170">
    <property type="match status" value="1"/>
</dbReference>
<keyword evidence="5" id="KW-1185">Reference proteome</keyword>
<evidence type="ECO:0000256" key="1">
    <source>
        <dbReference type="SAM" id="MobiDB-lite"/>
    </source>
</evidence>
<dbReference type="GO" id="GO:0008236">
    <property type="term" value="F:serine-type peptidase activity"/>
    <property type="evidence" value="ECO:0007669"/>
    <property type="project" value="InterPro"/>
</dbReference>
<organism evidence="4 5">
    <name type="scientific">Saliniradius amylolyticus</name>
    <dbReference type="NCBI Taxonomy" id="2183582"/>
    <lineage>
        <taxon>Bacteria</taxon>
        <taxon>Pseudomonadati</taxon>
        <taxon>Pseudomonadota</taxon>
        <taxon>Gammaproteobacteria</taxon>
        <taxon>Alteromonadales</taxon>
        <taxon>Alteromonadaceae</taxon>
        <taxon>Saliniradius</taxon>
    </lineage>
</organism>
<dbReference type="GO" id="GO:0030288">
    <property type="term" value="C:outer membrane-bounded periplasmic space"/>
    <property type="evidence" value="ECO:0007669"/>
    <property type="project" value="TreeGrafter"/>
</dbReference>
<feature type="domain" description="Tail specific protease" evidence="3">
    <location>
        <begin position="265"/>
        <end position="416"/>
    </location>
</feature>
<dbReference type="GO" id="GO:0006508">
    <property type="term" value="P:proteolysis"/>
    <property type="evidence" value="ECO:0007669"/>
    <property type="project" value="InterPro"/>
</dbReference>
<dbReference type="GO" id="GO:0004175">
    <property type="term" value="F:endopeptidase activity"/>
    <property type="evidence" value="ECO:0007669"/>
    <property type="project" value="TreeGrafter"/>
</dbReference>
<dbReference type="GO" id="GO:0007165">
    <property type="term" value="P:signal transduction"/>
    <property type="evidence" value="ECO:0007669"/>
    <property type="project" value="TreeGrafter"/>
</dbReference>
<name>A0A2S2E0G3_9ALTE</name>